<dbReference type="EMBL" id="BKCJ011781782">
    <property type="protein sequence ID" value="GFD52400.1"/>
    <property type="molecule type" value="Genomic_DNA"/>
</dbReference>
<organism evidence="1">
    <name type="scientific">Tanacetum cinerariifolium</name>
    <name type="common">Dalmatian daisy</name>
    <name type="synonym">Chrysanthemum cinerariifolium</name>
    <dbReference type="NCBI Taxonomy" id="118510"/>
    <lineage>
        <taxon>Eukaryota</taxon>
        <taxon>Viridiplantae</taxon>
        <taxon>Streptophyta</taxon>
        <taxon>Embryophyta</taxon>
        <taxon>Tracheophyta</taxon>
        <taxon>Spermatophyta</taxon>
        <taxon>Magnoliopsida</taxon>
        <taxon>eudicotyledons</taxon>
        <taxon>Gunneridae</taxon>
        <taxon>Pentapetalae</taxon>
        <taxon>asterids</taxon>
        <taxon>campanulids</taxon>
        <taxon>Asterales</taxon>
        <taxon>Asteraceae</taxon>
        <taxon>Asteroideae</taxon>
        <taxon>Anthemideae</taxon>
        <taxon>Anthemidinae</taxon>
        <taxon>Tanacetum</taxon>
    </lineage>
</organism>
<comment type="caution">
    <text evidence="1">The sequence shown here is derived from an EMBL/GenBank/DDBJ whole genome shotgun (WGS) entry which is preliminary data.</text>
</comment>
<sequence length="108" mass="11826">PYTEPEIDLDVQADIDAYIVFADDIAARGTDVRVEVGTAAEEEAESSARGTIRIGVDQVTHPVVADDTVKPVREDHFDLVSADGSLEVMQRGLDVVMQDLYDHMVEIP</sequence>
<evidence type="ECO:0000313" key="1">
    <source>
        <dbReference type="EMBL" id="GFD52400.1"/>
    </source>
</evidence>
<name>A0A699X1L9_TANCI</name>
<dbReference type="AlphaFoldDB" id="A0A699X1L9"/>
<feature type="non-terminal residue" evidence="1">
    <location>
        <position position="108"/>
    </location>
</feature>
<reference evidence="1" key="1">
    <citation type="journal article" date="2019" name="Sci. Rep.">
        <title>Draft genome of Tanacetum cinerariifolium, the natural source of mosquito coil.</title>
        <authorList>
            <person name="Yamashiro T."/>
            <person name="Shiraishi A."/>
            <person name="Satake H."/>
            <person name="Nakayama K."/>
        </authorList>
    </citation>
    <scope>NUCLEOTIDE SEQUENCE</scope>
</reference>
<proteinExistence type="predicted"/>
<protein>
    <submittedName>
        <fullName evidence="1">Uncharacterized protein</fullName>
    </submittedName>
</protein>
<accession>A0A699X1L9</accession>
<gene>
    <name evidence="1" type="ORF">Tci_924369</name>
</gene>
<feature type="non-terminal residue" evidence="1">
    <location>
        <position position="1"/>
    </location>
</feature>